<name>A0A7Y9NPM8_9BACT</name>
<dbReference type="Gene3D" id="2.60.40.1250">
    <property type="entry name" value="Thiol:disulfide interchange protein DsbD, N-terminal domain"/>
    <property type="match status" value="1"/>
</dbReference>
<feature type="chain" id="PRO_5031351753" description="Thiol:disulfide interchange protein DsbD N-terminal domain-containing protein" evidence="1">
    <location>
        <begin position="18"/>
        <end position="161"/>
    </location>
</feature>
<sequence>MTSSFAGLLIALPVALAAQQVGNLDTPVVKPKSYVVYGADQQNVVAGKRSVVELHFRVLDGYHVNSHTPKSELLIPTRIELQPATGVKAEAVEYPTGTSYSFSFDPTEKLDVYTGTFTVRLPVVAEAGTHSVDGTLRYQACDHAACYPPKSLPVQVIFTAK</sequence>
<gene>
    <name evidence="3" type="ORF">HDF12_003024</name>
</gene>
<dbReference type="InterPro" id="IPR036929">
    <property type="entry name" value="DsbDN_sf"/>
</dbReference>
<keyword evidence="1" id="KW-0732">Signal</keyword>
<feature type="domain" description="Thiol:disulfide interchange protein DsbD N-terminal" evidence="2">
    <location>
        <begin position="44"/>
        <end position="151"/>
    </location>
</feature>
<reference evidence="3 4" key="1">
    <citation type="submission" date="2020-07" db="EMBL/GenBank/DDBJ databases">
        <title>Genomic Encyclopedia of Type Strains, Phase IV (KMG-V): Genome sequencing to study the core and pangenomes of soil and plant-associated prokaryotes.</title>
        <authorList>
            <person name="Whitman W."/>
        </authorList>
    </citation>
    <scope>NUCLEOTIDE SEQUENCE [LARGE SCALE GENOMIC DNA]</scope>
    <source>
        <strain evidence="3 4">M8UP30</strain>
    </source>
</reference>
<protein>
    <recommendedName>
        <fullName evidence="2">Thiol:disulfide interchange protein DsbD N-terminal domain-containing protein</fullName>
    </recommendedName>
</protein>
<accession>A0A7Y9NPM8</accession>
<dbReference type="Proteomes" id="UP000534186">
    <property type="component" value="Unassembled WGS sequence"/>
</dbReference>
<dbReference type="EMBL" id="JACCCV010000002">
    <property type="protein sequence ID" value="NYF52625.1"/>
    <property type="molecule type" value="Genomic_DNA"/>
</dbReference>
<dbReference type="Pfam" id="PF11412">
    <property type="entry name" value="DsbD_N"/>
    <property type="match status" value="1"/>
</dbReference>
<comment type="caution">
    <text evidence="3">The sequence shown here is derived from an EMBL/GenBank/DDBJ whole genome shotgun (WGS) entry which is preliminary data.</text>
</comment>
<dbReference type="InterPro" id="IPR028250">
    <property type="entry name" value="DsbDN"/>
</dbReference>
<feature type="signal peptide" evidence="1">
    <location>
        <begin position="1"/>
        <end position="17"/>
    </location>
</feature>
<evidence type="ECO:0000259" key="2">
    <source>
        <dbReference type="Pfam" id="PF11412"/>
    </source>
</evidence>
<organism evidence="3 4">
    <name type="scientific">Tunturiibacter lichenicola</name>
    <dbReference type="NCBI Taxonomy" id="2051959"/>
    <lineage>
        <taxon>Bacteria</taxon>
        <taxon>Pseudomonadati</taxon>
        <taxon>Acidobacteriota</taxon>
        <taxon>Terriglobia</taxon>
        <taxon>Terriglobales</taxon>
        <taxon>Acidobacteriaceae</taxon>
        <taxon>Tunturiibacter</taxon>
    </lineage>
</organism>
<evidence type="ECO:0000313" key="4">
    <source>
        <dbReference type="Proteomes" id="UP000534186"/>
    </source>
</evidence>
<dbReference type="AlphaFoldDB" id="A0A7Y9NPM8"/>
<proteinExistence type="predicted"/>
<evidence type="ECO:0000313" key="3">
    <source>
        <dbReference type="EMBL" id="NYF52625.1"/>
    </source>
</evidence>
<evidence type="ECO:0000256" key="1">
    <source>
        <dbReference type="SAM" id="SignalP"/>
    </source>
</evidence>